<name>A0A7C8I825_9PLEO</name>
<gene>
    <name evidence="1" type="ORF">BDV95DRAFT_607696</name>
</gene>
<organism evidence="1 2">
    <name type="scientific">Massariosphaeria phaeospora</name>
    <dbReference type="NCBI Taxonomy" id="100035"/>
    <lineage>
        <taxon>Eukaryota</taxon>
        <taxon>Fungi</taxon>
        <taxon>Dikarya</taxon>
        <taxon>Ascomycota</taxon>
        <taxon>Pezizomycotina</taxon>
        <taxon>Dothideomycetes</taxon>
        <taxon>Pleosporomycetidae</taxon>
        <taxon>Pleosporales</taxon>
        <taxon>Pleosporales incertae sedis</taxon>
        <taxon>Massariosphaeria</taxon>
    </lineage>
</organism>
<protein>
    <recommendedName>
        <fullName evidence="3">F-box domain-containing protein</fullName>
    </recommendedName>
</protein>
<keyword evidence="2" id="KW-1185">Reference proteome</keyword>
<accession>A0A7C8I825</accession>
<evidence type="ECO:0008006" key="3">
    <source>
        <dbReference type="Google" id="ProtNLM"/>
    </source>
</evidence>
<comment type="caution">
    <text evidence="1">The sequence shown here is derived from an EMBL/GenBank/DDBJ whole genome shotgun (WGS) entry which is preliminary data.</text>
</comment>
<dbReference type="Proteomes" id="UP000481861">
    <property type="component" value="Unassembled WGS sequence"/>
</dbReference>
<dbReference type="EMBL" id="JAADJZ010000013">
    <property type="protein sequence ID" value="KAF2870532.1"/>
    <property type="molecule type" value="Genomic_DNA"/>
</dbReference>
<proteinExistence type="predicted"/>
<dbReference type="AlphaFoldDB" id="A0A7C8I825"/>
<evidence type="ECO:0000313" key="2">
    <source>
        <dbReference type="Proteomes" id="UP000481861"/>
    </source>
</evidence>
<reference evidence="1 2" key="1">
    <citation type="submission" date="2020-01" db="EMBL/GenBank/DDBJ databases">
        <authorList>
            <consortium name="DOE Joint Genome Institute"/>
            <person name="Haridas S."/>
            <person name="Albert R."/>
            <person name="Binder M."/>
            <person name="Bloem J."/>
            <person name="Labutti K."/>
            <person name="Salamov A."/>
            <person name="Andreopoulos B."/>
            <person name="Baker S.E."/>
            <person name="Barry K."/>
            <person name="Bills G."/>
            <person name="Bluhm B.H."/>
            <person name="Cannon C."/>
            <person name="Castanera R."/>
            <person name="Culley D.E."/>
            <person name="Daum C."/>
            <person name="Ezra D."/>
            <person name="Gonzalez J.B."/>
            <person name="Henrissat B."/>
            <person name="Kuo A."/>
            <person name="Liang C."/>
            <person name="Lipzen A."/>
            <person name="Lutzoni F."/>
            <person name="Magnuson J."/>
            <person name="Mondo S."/>
            <person name="Nolan M."/>
            <person name="Ohm R."/>
            <person name="Pangilinan J."/>
            <person name="Park H.-J.H."/>
            <person name="Ramirez L."/>
            <person name="Alfaro M."/>
            <person name="Sun H."/>
            <person name="Tritt A."/>
            <person name="Yoshinaga Y."/>
            <person name="Zwiers L.-H.L."/>
            <person name="Turgeon B.G."/>
            <person name="Goodwin S.B."/>
            <person name="Spatafora J.W."/>
            <person name="Crous P.W."/>
            <person name="Grigoriev I.V."/>
        </authorList>
    </citation>
    <scope>NUCLEOTIDE SEQUENCE [LARGE SCALE GENOMIC DNA]</scope>
    <source>
        <strain evidence="1 2">CBS 611.86</strain>
    </source>
</reference>
<evidence type="ECO:0000313" key="1">
    <source>
        <dbReference type="EMBL" id="KAF2870532.1"/>
    </source>
</evidence>
<dbReference type="OrthoDB" id="3799281at2759"/>
<sequence>MVRLNELAEELRLEIAYHVSDPVDLCNLALAFQAMRIPAQETLHRHASVSGNDLAKPRIMFLARTLLDRPDLGEKILSLDMLVSESKHGHHQDCITGCCFCYFGQLSAAAKSLVRKSTVTNEKWTSLLGQGSEPAYVGLLLMLTPNLGSLKLEAICSLRSRWDRLPVRPNISAYFGVEMEHFLPGDIPGLAKLKSISAPGTLAWTWMSSPNLKKATLGTYSLNHSSLERELLRSDDWHFSPHLARLTVCCDLEDFQRRNSRTLRRWLRSLVSGIETLRHVIIHIDVTRCYSATADDWARGCYDNLIGLAMPIGPTLESVIIENRMAANHDLLGYFNSVPRLLSFEFFPYLQRFVAPLNAYMSVEEAANGRVTSAAFPAPPATIQTLEVMNPGGAHEHIEQWGVFVSFGRSVGRWPKLQTVVLHQLPAGALDRPIWRSFGRLGVEVKAGRRMEDTEPIE</sequence>